<sequence>MKSVLSFLPLSTPTLDPGQDEAVVRGDALEGEEQGVGGGGEHQRNLAEQDVESDEAAAEDKGPATAPPTAANTQTLSGMKRSSPTVKKGNDTYDYEQKYPEDVIYEETTPNARVWRTYEDESKIHDTNMVEES</sequence>
<evidence type="ECO:0000313" key="2">
    <source>
        <dbReference type="EMBL" id="PBK75590.1"/>
    </source>
</evidence>
<feature type="region of interest" description="Disordered" evidence="1">
    <location>
        <begin position="26"/>
        <end position="94"/>
    </location>
</feature>
<feature type="compositionally biased region" description="Polar residues" evidence="1">
    <location>
        <begin position="76"/>
        <end position="85"/>
    </location>
</feature>
<evidence type="ECO:0000313" key="3">
    <source>
        <dbReference type="Proteomes" id="UP000218334"/>
    </source>
</evidence>
<accession>A0A2H3C142</accession>
<name>A0A2H3C142_9AGAR</name>
<keyword evidence="3" id="KW-1185">Reference proteome</keyword>
<organism evidence="2 3">
    <name type="scientific">Armillaria solidipes</name>
    <dbReference type="NCBI Taxonomy" id="1076256"/>
    <lineage>
        <taxon>Eukaryota</taxon>
        <taxon>Fungi</taxon>
        <taxon>Dikarya</taxon>
        <taxon>Basidiomycota</taxon>
        <taxon>Agaricomycotina</taxon>
        <taxon>Agaricomycetes</taxon>
        <taxon>Agaricomycetidae</taxon>
        <taxon>Agaricales</taxon>
        <taxon>Marasmiineae</taxon>
        <taxon>Physalacriaceae</taxon>
        <taxon>Armillaria</taxon>
    </lineage>
</organism>
<reference evidence="3" key="1">
    <citation type="journal article" date="2017" name="Nat. Ecol. Evol.">
        <title>Genome expansion and lineage-specific genetic innovations in the forest pathogenic fungi Armillaria.</title>
        <authorList>
            <person name="Sipos G."/>
            <person name="Prasanna A.N."/>
            <person name="Walter M.C."/>
            <person name="O'Connor E."/>
            <person name="Balint B."/>
            <person name="Krizsan K."/>
            <person name="Kiss B."/>
            <person name="Hess J."/>
            <person name="Varga T."/>
            <person name="Slot J."/>
            <person name="Riley R."/>
            <person name="Boka B."/>
            <person name="Rigling D."/>
            <person name="Barry K."/>
            <person name="Lee J."/>
            <person name="Mihaltcheva S."/>
            <person name="LaButti K."/>
            <person name="Lipzen A."/>
            <person name="Waldron R."/>
            <person name="Moloney N.M."/>
            <person name="Sperisen C."/>
            <person name="Kredics L."/>
            <person name="Vagvoelgyi C."/>
            <person name="Patrignani A."/>
            <person name="Fitzpatrick D."/>
            <person name="Nagy I."/>
            <person name="Doyle S."/>
            <person name="Anderson J.B."/>
            <person name="Grigoriev I.V."/>
            <person name="Gueldener U."/>
            <person name="Muensterkoetter M."/>
            <person name="Nagy L.G."/>
        </authorList>
    </citation>
    <scope>NUCLEOTIDE SEQUENCE [LARGE SCALE GENOMIC DNA]</scope>
    <source>
        <strain evidence="3">28-4</strain>
    </source>
</reference>
<proteinExistence type="predicted"/>
<feature type="compositionally biased region" description="Low complexity" evidence="1">
    <location>
        <begin position="63"/>
        <end position="75"/>
    </location>
</feature>
<protein>
    <submittedName>
        <fullName evidence="2">Uncharacterized protein</fullName>
    </submittedName>
</protein>
<dbReference type="AlphaFoldDB" id="A0A2H3C142"/>
<dbReference type="Proteomes" id="UP000218334">
    <property type="component" value="Unassembled WGS sequence"/>
</dbReference>
<feature type="region of interest" description="Disordered" evidence="1">
    <location>
        <begin position="1"/>
        <end position="20"/>
    </location>
</feature>
<dbReference type="EMBL" id="KZ293417">
    <property type="protein sequence ID" value="PBK75590.1"/>
    <property type="molecule type" value="Genomic_DNA"/>
</dbReference>
<evidence type="ECO:0000256" key="1">
    <source>
        <dbReference type="SAM" id="MobiDB-lite"/>
    </source>
</evidence>
<gene>
    <name evidence="2" type="ORF">ARMSODRAFT_1013031</name>
</gene>